<gene>
    <name evidence="3" type="ORF">niasHT_017356</name>
</gene>
<keyword evidence="2" id="KW-0472">Membrane</keyword>
<protein>
    <submittedName>
        <fullName evidence="3">Uncharacterized protein</fullName>
    </submittedName>
</protein>
<feature type="compositionally biased region" description="Low complexity" evidence="1">
    <location>
        <begin position="235"/>
        <end position="250"/>
    </location>
</feature>
<dbReference type="AlphaFoldDB" id="A0ABD2L4C6"/>
<proteinExistence type="predicted"/>
<feature type="transmembrane region" description="Helical" evidence="2">
    <location>
        <begin position="168"/>
        <end position="189"/>
    </location>
</feature>
<keyword evidence="2" id="KW-0812">Transmembrane</keyword>
<evidence type="ECO:0000313" key="4">
    <source>
        <dbReference type="Proteomes" id="UP001620626"/>
    </source>
</evidence>
<comment type="caution">
    <text evidence="3">The sequence shown here is derived from an EMBL/GenBank/DDBJ whole genome shotgun (WGS) entry which is preliminary data.</text>
</comment>
<evidence type="ECO:0000313" key="3">
    <source>
        <dbReference type="EMBL" id="KAL3109983.1"/>
    </source>
</evidence>
<evidence type="ECO:0000256" key="2">
    <source>
        <dbReference type="SAM" id="Phobius"/>
    </source>
</evidence>
<feature type="region of interest" description="Disordered" evidence="1">
    <location>
        <begin position="233"/>
        <end position="264"/>
    </location>
</feature>
<keyword evidence="2" id="KW-1133">Transmembrane helix</keyword>
<accession>A0ABD2L4C6</accession>
<reference evidence="3 4" key="1">
    <citation type="submission" date="2024-10" db="EMBL/GenBank/DDBJ databases">
        <authorList>
            <person name="Kim D."/>
        </authorList>
    </citation>
    <scope>NUCLEOTIDE SEQUENCE [LARGE SCALE GENOMIC DNA]</scope>
    <source>
        <strain evidence="3">BH-2024</strain>
    </source>
</reference>
<keyword evidence="4" id="KW-1185">Reference proteome</keyword>
<dbReference type="Proteomes" id="UP001620626">
    <property type="component" value="Unassembled WGS sequence"/>
</dbReference>
<evidence type="ECO:0000256" key="1">
    <source>
        <dbReference type="SAM" id="MobiDB-lite"/>
    </source>
</evidence>
<dbReference type="EMBL" id="JBICBT010000551">
    <property type="protein sequence ID" value="KAL3109983.1"/>
    <property type="molecule type" value="Genomic_DNA"/>
</dbReference>
<name>A0ABD2L4C6_9BILA</name>
<sequence length="320" mass="35898">MIVPPFPAGEETEKTERLLFFSIIQCFDASFNSHQFFSIPATVARLPGVRMALSHLGAIPFWHFFDVRRLEVCVFQTVDLHSTAINLVYWKPSSNELNFALCLLRYWRQHCHLWCARASAVRHVSQLKHAYLSWNECCGGHRRQVRPVQQPRQRRIAQQQAMVPTTRLLLLFSMLVCLGMLTVIVLLMYKKKILLDKKRQAAGDGTSSLGASVVCFHGNVISFSNPVLDDRRLHQQSSSSGGSGELQQQQHDGPPSSELLHGLNMTPPLHLRTRSMTMGTRSATRTPPPQLATGAAAVAPNLTPLKRAKSTHCLRSITDK</sequence>
<organism evidence="3 4">
    <name type="scientific">Heterodera trifolii</name>
    <dbReference type="NCBI Taxonomy" id="157864"/>
    <lineage>
        <taxon>Eukaryota</taxon>
        <taxon>Metazoa</taxon>
        <taxon>Ecdysozoa</taxon>
        <taxon>Nematoda</taxon>
        <taxon>Chromadorea</taxon>
        <taxon>Rhabditida</taxon>
        <taxon>Tylenchina</taxon>
        <taxon>Tylenchomorpha</taxon>
        <taxon>Tylenchoidea</taxon>
        <taxon>Heteroderidae</taxon>
        <taxon>Heteroderinae</taxon>
        <taxon>Heterodera</taxon>
    </lineage>
</organism>